<evidence type="ECO:0000256" key="2">
    <source>
        <dbReference type="ARBA" id="ARBA00022723"/>
    </source>
</evidence>
<accession>A0A1H2RBK4</accession>
<dbReference type="PANTHER" id="PTHR30471:SF3">
    <property type="entry name" value="UPF0758 PROTEIN YEES-RELATED"/>
    <property type="match status" value="1"/>
</dbReference>
<evidence type="ECO:0000256" key="1">
    <source>
        <dbReference type="ARBA" id="ARBA00022670"/>
    </source>
</evidence>
<dbReference type="AlphaFoldDB" id="A0A1H2RBK4"/>
<evidence type="ECO:0000259" key="6">
    <source>
        <dbReference type="PROSITE" id="PS50249"/>
    </source>
</evidence>
<gene>
    <name evidence="7" type="ORF">SAMN04487892_0567</name>
</gene>
<evidence type="ECO:0000313" key="7">
    <source>
        <dbReference type="EMBL" id="SDW16675.1"/>
    </source>
</evidence>
<dbReference type="CDD" id="cd08071">
    <property type="entry name" value="MPN_DUF2466"/>
    <property type="match status" value="1"/>
</dbReference>
<reference evidence="8" key="1">
    <citation type="submission" date="2016-10" db="EMBL/GenBank/DDBJ databases">
        <authorList>
            <person name="Varghese N."/>
            <person name="Submissions S."/>
        </authorList>
    </citation>
    <scope>NUCLEOTIDE SEQUENCE [LARGE SCALE GENOMIC DNA]</scope>
    <source>
        <strain evidence="8">DSM 25030</strain>
    </source>
</reference>
<protein>
    <submittedName>
        <fullName evidence="7">RadC-like JAB domain-containing protein</fullName>
    </submittedName>
</protein>
<dbReference type="PANTHER" id="PTHR30471">
    <property type="entry name" value="DNA REPAIR PROTEIN RADC"/>
    <property type="match status" value="1"/>
</dbReference>
<dbReference type="GO" id="GO:0006508">
    <property type="term" value="P:proteolysis"/>
    <property type="evidence" value="ECO:0007669"/>
    <property type="project" value="UniProtKB-KW"/>
</dbReference>
<dbReference type="GO" id="GO:0008237">
    <property type="term" value="F:metallopeptidase activity"/>
    <property type="evidence" value="ECO:0007669"/>
    <property type="project" value="UniProtKB-KW"/>
</dbReference>
<evidence type="ECO:0000256" key="3">
    <source>
        <dbReference type="ARBA" id="ARBA00022801"/>
    </source>
</evidence>
<dbReference type="InterPro" id="IPR037518">
    <property type="entry name" value="MPN"/>
</dbReference>
<evidence type="ECO:0000256" key="5">
    <source>
        <dbReference type="ARBA" id="ARBA00023049"/>
    </source>
</evidence>
<sequence>MEHRVNEIQISYREKLSTLKSLSVTNSNEVANLLFQNWDNKTIGLHETFKIVLLNQSNKVKGIYPLSHGGITGTLVDLRILFAITLKTLSVGIILAHNHPSGQLKASYQDKQLTQKIKEAAQLFDVKILDHIILAPDGRYYSFADNGIL</sequence>
<keyword evidence="3" id="KW-0378">Hydrolase</keyword>
<name>A0A1H2RBK4_9FLAO</name>
<dbReference type="PROSITE" id="PS01302">
    <property type="entry name" value="UPF0758"/>
    <property type="match status" value="1"/>
</dbReference>
<evidence type="ECO:0000256" key="4">
    <source>
        <dbReference type="ARBA" id="ARBA00022833"/>
    </source>
</evidence>
<keyword evidence="1" id="KW-0645">Protease</keyword>
<dbReference type="Gene3D" id="3.40.140.10">
    <property type="entry name" value="Cytidine Deaminase, domain 2"/>
    <property type="match status" value="1"/>
</dbReference>
<proteinExistence type="predicted"/>
<dbReference type="OrthoDB" id="9804482at2"/>
<keyword evidence="4" id="KW-0862">Zinc</keyword>
<dbReference type="Pfam" id="PF04002">
    <property type="entry name" value="RadC"/>
    <property type="match status" value="1"/>
</dbReference>
<dbReference type="InterPro" id="IPR001405">
    <property type="entry name" value="UPF0758"/>
</dbReference>
<dbReference type="InterPro" id="IPR025657">
    <property type="entry name" value="RadC_JAB"/>
</dbReference>
<evidence type="ECO:0000313" key="8">
    <source>
        <dbReference type="Proteomes" id="UP000199592"/>
    </source>
</evidence>
<dbReference type="EMBL" id="FNMY01000001">
    <property type="protein sequence ID" value="SDW16675.1"/>
    <property type="molecule type" value="Genomic_DNA"/>
</dbReference>
<organism evidence="7 8">
    <name type="scientific">Flagellimonas zhangzhouensis</name>
    <dbReference type="NCBI Taxonomy" id="1073328"/>
    <lineage>
        <taxon>Bacteria</taxon>
        <taxon>Pseudomonadati</taxon>
        <taxon>Bacteroidota</taxon>
        <taxon>Flavobacteriia</taxon>
        <taxon>Flavobacteriales</taxon>
        <taxon>Flavobacteriaceae</taxon>
        <taxon>Flagellimonas</taxon>
    </lineage>
</organism>
<dbReference type="PROSITE" id="PS50249">
    <property type="entry name" value="MPN"/>
    <property type="match status" value="1"/>
</dbReference>
<dbReference type="Proteomes" id="UP000199592">
    <property type="component" value="Unassembled WGS sequence"/>
</dbReference>
<keyword evidence="2" id="KW-0479">Metal-binding</keyword>
<dbReference type="InterPro" id="IPR020891">
    <property type="entry name" value="UPF0758_CS"/>
</dbReference>
<keyword evidence="5" id="KW-0482">Metalloprotease</keyword>
<keyword evidence="8" id="KW-1185">Reference proteome</keyword>
<feature type="domain" description="MPN" evidence="6">
    <location>
        <begin position="23"/>
        <end position="149"/>
    </location>
</feature>
<dbReference type="STRING" id="1073328.SAMN05216294_1915"/>
<dbReference type="RefSeq" id="WP_090294766.1">
    <property type="nucleotide sequence ID" value="NZ_FNKI01000002.1"/>
</dbReference>
<dbReference type="GO" id="GO:0046872">
    <property type="term" value="F:metal ion binding"/>
    <property type="evidence" value="ECO:0007669"/>
    <property type="project" value="UniProtKB-KW"/>
</dbReference>